<dbReference type="Proteomes" id="UP000256599">
    <property type="component" value="Unassembled WGS sequence"/>
</dbReference>
<keyword evidence="4" id="KW-1185">Reference proteome</keyword>
<dbReference type="Pfam" id="PF13176">
    <property type="entry name" value="TPR_7"/>
    <property type="match status" value="1"/>
</dbReference>
<keyword evidence="2" id="KW-1133">Transmembrane helix</keyword>
<evidence type="ECO:0000256" key="1">
    <source>
        <dbReference type="PROSITE-ProRule" id="PRU00339"/>
    </source>
</evidence>
<keyword evidence="2" id="KW-0472">Membrane</keyword>
<comment type="caution">
    <text evidence="3">The sequence shown here is derived from an EMBL/GenBank/DDBJ whole genome shotgun (WGS) entry which is preliminary data.</text>
</comment>
<evidence type="ECO:0000313" key="3">
    <source>
        <dbReference type="EMBL" id="RDU61129.1"/>
    </source>
</evidence>
<proteinExistence type="predicted"/>
<feature type="transmembrane region" description="Helical" evidence="2">
    <location>
        <begin position="6"/>
        <end position="27"/>
    </location>
</feature>
<dbReference type="PROSITE" id="PS50005">
    <property type="entry name" value="TPR"/>
    <property type="match status" value="1"/>
</dbReference>
<sequence length="359" mass="41724">MFSYTDPLVGIIVLAAIIALAAFIDYCRNRYRSKKKERSLKNLAKSYEFVGIAQGVEEFLTLSHNPIPTLQFIANAYIQSGNTQEAIKIYLSILEHLEHSSKNTISKIEILQNLGSAYYSAGFLQRAKNIFLEILKNYPKNPEVLIYLLKTYEQLNEYKNAINALECIEEIYDMTLDGKNERIYYSIGLNKAYLSALLLINQHDMPLKNKITKLNNLKLQEPKIEKIVLAFFKTISYSLFWEEVIKSQHITKYIDLLWQFESKDVPLDKLKSKEILDVYRAKGFVVDNQNCEIFELENMRILNQHSSLRVDLDFEYRCHGCKQIFPFENARCSHCGELLNNDVLCKIRKIDNEASYPLL</sequence>
<dbReference type="EMBL" id="NXLR01000001">
    <property type="protein sequence ID" value="RDU61129.1"/>
    <property type="molecule type" value="Genomic_DNA"/>
</dbReference>
<dbReference type="SUPFAM" id="SSF48452">
    <property type="entry name" value="TPR-like"/>
    <property type="match status" value="1"/>
</dbReference>
<dbReference type="SMART" id="SM00028">
    <property type="entry name" value="TPR"/>
    <property type="match status" value="3"/>
</dbReference>
<protein>
    <submittedName>
        <fullName evidence="3">Tetratricopeptide repeat protein</fullName>
    </submittedName>
</protein>
<dbReference type="OrthoDB" id="5362770at2"/>
<dbReference type="InterPro" id="IPR011990">
    <property type="entry name" value="TPR-like_helical_dom_sf"/>
</dbReference>
<keyword evidence="1" id="KW-0802">TPR repeat</keyword>
<keyword evidence="2" id="KW-0812">Transmembrane</keyword>
<evidence type="ECO:0000256" key="2">
    <source>
        <dbReference type="SAM" id="Phobius"/>
    </source>
</evidence>
<accession>A0A3D8I7J9</accession>
<name>A0A3D8I7J9_9HELI</name>
<dbReference type="RefSeq" id="WP_104699133.1">
    <property type="nucleotide sequence ID" value="NZ_FZPP01000003.1"/>
</dbReference>
<reference evidence="3 4" key="1">
    <citation type="submission" date="2018-04" db="EMBL/GenBank/DDBJ databases">
        <title>Novel Campyloabacter and Helicobacter Species and Strains.</title>
        <authorList>
            <person name="Mannion A.J."/>
            <person name="Shen Z."/>
            <person name="Fox J.G."/>
        </authorList>
    </citation>
    <scope>NUCLEOTIDE SEQUENCE [LARGE SCALE GENOMIC DNA]</scope>
    <source>
        <strain evidence="3 4">MIT 98-6070</strain>
    </source>
</reference>
<evidence type="ECO:0000313" key="4">
    <source>
        <dbReference type="Proteomes" id="UP000256599"/>
    </source>
</evidence>
<dbReference type="AlphaFoldDB" id="A0A3D8I7J9"/>
<dbReference type="Gene3D" id="1.25.40.10">
    <property type="entry name" value="Tetratricopeptide repeat domain"/>
    <property type="match status" value="1"/>
</dbReference>
<gene>
    <name evidence="3" type="ORF">CQA63_01090</name>
</gene>
<organism evidence="3 4">
    <name type="scientific">Helicobacter marmotae</name>
    <dbReference type="NCBI Taxonomy" id="152490"/>
    <lineage>
        <taxon>Bacteria</taxon>
        <taxon>Pseudomonadati</taxon>
        <taxon>Campylobacterota</taxon>
        <taxon>Epsilonproteobacteria</taxon>
        <taxon>Campylobacterales</taxon>
        <taxon>Helicobacteraceae</taxon>
        <taxon>Helicobacter</taxon>
    </lineage>
</organism>
<feature type="repeat" description="TPR" evidence="1">
    <location>
        <begin position="108"/>
        <end position="141"/>
    </location>
</feature>
<dbReference type="InterPro" id="IPR019734">
    <property type="entry name" value="TPR_rpt"/>
</dbReference>